<evidence type="ECO:0000256" key="1">
    <source>
        <dbReference type="SAM" id="MobiDB-lite"/>
    </source>
</evidence>
<dbReference type="RefSeq" id="WP_130047486.1">
    <property type="nucleotide sequence ID" value="NZ_SEZK01000046.1"/>
</dbReference>
<dbReference type="InterPro" id="IPR021735">
    <property type="entry name" value="DUF3306"/>
</dbReference>
<comment type="caution">
    <text evidence="2">The sequence shown here is derived from an EMBL/GenBank/DDBJ whole genome shotgun (WGS) entry which is preliminary data.</text>
</comment>
<dbReference type="EMBL" id="SEZN01000008">
    <property type="protein sequence ID" value="RYU65513.1"/>
    <property type="molecule type" value="Genomic_DNA"/>
</dbReference>
<dbReference type="Proteomes" id="UP000294166">
    <property type="component" value="Unassembled WGS sequence"/>
</dbReference>
<organism evidence="2 4">
    <name type="scientific">Aliivibrio finisterrensis</name>
    <dbReference type="NCBI Taxonomy" id="511998"/>
    <lineage>
        <taxon>Bacteria</taxon>
        <taxon>Pseudomonadati</taxon>
        <taxon>Pseudomonadota</taxon>
        <taxon>Gammaproteobacteria</taxon>
        <taxon>Vibrionales</taxon>
        <taxon>Vibrionaceae</taxon>
        <taxon>Aliivibrio</taxon>
    </lineage>
</organism>
<evidence type="ECO:0000313" key="4">
    <source>
        <dbReference type="Proteomes" id="UP000294063"/>
    </source>
</evidence>
<evidence type="ECO:0000313" key="3">
    <source>
        <dbReference type="EMBL" id="RYU65513.1"/>
    </source>
</evidence>
<gene>
    <name evidence="3" type="ORF">ERW53_06385</name>
    <name evidence="2" type="ORF">ERW57_17310</name>
</gene>
<keyword evidence="5" id="KW-1185">Reference proteome</keyword>
<evidence type="ECO:0000313" key="2">
    <source>
        <dbReference type="EMBL" id="RYU48334.1"/>
    </source>
</evidence>
<feature type="region of interest" description="Disordered" evidence="1">
    <location>
        <begin position="126"/>
        <end position="186"/>
    </location>
</feature>
<proteinExistence type="predicted"/>
<dbReference type="Pfam" id="PF11748">
    <property type="entry name" value="DUF3306"/>
    <property type="match status" value="1"/>
</dbReference>
<reference evidence="4 5" key="1">
    <citation type="submission" date="2019-02" db="EMBL/GenBank/DDBJ databases">
        <title>Genome sequences of Aliivibrio finisterrensis strains from farmed Atlantic salmon.</title>
        <authorList>
            <person name="Bowman J.P."/>
        </authorList>
    </citation>
    <scope>NUCLEOTIDE SEQUENCE [LARGE SCALE GENOMIC DNA]</scope>
    <source>
        <strain evidence="3 5">A21</strain>
        <strain evidence="2 4">A46</strain>
    </source>
</reference>
<protein>
    <submittedName>
        <fullName evidence="2">DUF3306 domain-containing protein</fullName>
    </submittedName>
</protein>
<dbReference type="AlphaFoldDB" id="A0A4Q5KP25"/>
<name>A0A4Q5KP25_9GAMM</name>
<feature type="compositionally biased region" description="Polar residues" evidence="1">
    <location>
        <begin position="154"/>
        <end position="177"/>
    </location>
</feature>
<feature type="compositionally biased region" description="Acidic residues" evidence="1">
    <location>
        <begin position="128"/>
        <end position="139"/>
    </location>
</feature>
<sequence length="186" mass="20786">MSNFLSRWALRKQKVKQGEEVSDEPIQASPTPVIDASVDDVEATPILEESEVTLEIELPTEADLGEITGTSNVSQFMATGVDKNLKKAALRKMFLNPEFAMEDEPNYSTPPKLDSETAAKLRDWMVEPVEEEGESEQESVAEQLSEPLPKEQQELTVKNETTNSNDNEYQYVTGNEKTSSETKKTI</sequence>
<accession>A0A4Q5KP25</accession>
<evidence type="ECO:0000313" key="5">
    <source>
        <dbReference type="Proteomes" id="UP000294166"/>
    </source>
</evidence>
<dbReference type="Proteomes" id="UP000294063">
    <property type="component" value="Unassembled WGS sequence"/>
</dbReference>
<dbReference type="EMBL" id="SEZK01000046">
    <property type="protein sequence ID" value="RYU48334.1"/>
    <property type="molecule type" value="Genomic_DNA"/>
</dbReference>